<dbReference type="PANTHER" id="PTHR31623">
    <property type="entry name" value="F21J9.9"/>
    <property type="match status" value="1"/>
</dbReference>
<dbReference type="PANTHER" id="PTHR31623:SF124">
    <property type="entry name" value="VINORINE SYNTHASE-RELATED"/>
    <property type="match status" value="1"/>
</dbReference>
<organism evidence="4">
    <name type="scientific">Sesamum latifolium</name>
    <dbReference type="NCBI Taxonomy" id="2727402"/>
    <lineage>
        <taxon>Eukaryota</taxon>
        <taxon>Viridiplantae</taxon>
        <taxon>Streptophyta</taxon>
        <taxon>Embryophyta</taxon>
        <taxon>Tracheophyta</taxon>
        <taxon>Spermatophyta</taxon>
        <taxon>Magnoliopsida</taxon>
        <taxon>eudicotyledons</taxon>
        <taxon>Gunneridae</taxon>
        <taxon>Pentapetalae</taxon>
        <taxon>asterids</taxon>
        <taxon>lamiids</taxon>
        <taxon>Lamiales</taxon>
        <taxon>Pedaliaceae</taxon>
        <taxon>Sesamum</taxon>
    </lineage>
</organism>
<evidence type="ECO:0000256" key="3">
    <source>
        <dbReference type="ARBA" id="ARBA00023315"/>
    </source>
</evidence>
<gene>
    <name evidence="4" type="ORF">Slati_0936900</name>
</gene>
<name>A0AAW2XPK2_9LAMI</name>
<comment type="caution">
    <text evidence="4">The sequence shown here is derived from an EMBL/GenBank/DDBJ whole genome shotgun (WGS) entry which is preliminary data.</text>
</comment>
<evidence type="ECO:0000256" key="1">
    <source>
        <dbReference type="ARBA" id="ARBA00009861"/>
    </source>
</evidence>
<keyword evidence="3" id="KW-0012">Acyltransferase</keyword>
<reference evidence="4" key="2">
    <citation type="journal article" date="2024" name="Plant">
        <title>Genomic evolution and insights into agronomic trait innovations of Sesamum species.</title>
        <authorList>
            <person name="Miao H."/>
            <person name="Wang L."/>
            <person name="Qu L."/>
            <person name="Liu H."/>
            <person name="Sun Y."/>
            <person name="Le M."/>
            <person name="Wang Q."/>
            <person name="Wei S."/>
            <person name="Zheng Y."/>
            <person name="Lin W."/>
            <person name="Duan Y."/>
            <person name="Cao H."/>
            <person name="Xiong S."/>
            <person name="Wang X."/>
            <person name="Wei L."/>
            <person name="Li C."/>
            <person name="Ma Q."/>
            <person name="Ju M."/>
            <person name="Zhao R."/>
            <person name="Li G."/>
            <person name="Mu C."/>
            <person name="Tian Q."/>
            <person name="Mei H."/>
            <person name="Zhang T."/>
            <person name="Gao T."/>
            <person name="Zhang H."/>
        </authorList>
    </citation>
    <scope>NUCLEOTIDE SEQUENCE</scope>
    <source>
        <strain evidence="4">KEN1</strain>
    </source>
</reference>
<dbReference type="Gene3D" id="3.30.559.10">
    <property type="entry name" value="Chloramphenicol acetyltransferase-like domain"/>
    <property type="match status" value="3"/>
</dbReference>
<proteinExistence type="inferred from homology"/>
<dbReference type="Pfam" id="PF02458">
    <property type="entry name" value="Transferase"/>
    <property type="match status" value="2"/>
</dbReference>
<dbReference type="GO" id="GO:0016746">
    <property type="term" value="F:acyltransferase activity"/>
    <property type="evidence" value="ECO:0007669"/>
    <property type="project" value="UniProtKB-KW"/>
</dbReference>
<dbReference type="EMBL" id="JACGWN010000003">
    <property type="protein sequence ID" value="KAL0455977.1"/>
    <property type="molecule type" value="Genomic_DNA"/>
</dbReference>
<accession>A0AAW2XPK2</accession>
<evidence type="ECO:0000256" key="2">
    <source>
        <dbReference type="ARBA" id="ARBA00022679"/>
    </source>
</evidence>
<reference evidence="4" key="1">
    <citation type="submission" date="2020-06" db="EMBL/GenBank/DDBJ databases">
        <authorList>
            <person name="Li T."/>
            <person name="Hu X."/>
            <person name="Zhang T."/>
            <person name="Song X."/>
            <person name="Zhang H."/>
            <person name="Dai N."/>
            <person name="Sheng W."/>
            <person name="Hou X."/>
            <person name="Wei L."/>
        </authorList>
    </citation>
    <scope>NUCLEOTIDE SEQUENCE</scope>
    <source>
        <strain evidence="4">KEN1</strain>
        <tissue evidence="4">Leaf</tissue>
    </source>
</reference>
<comment type="similarity">
    <text evidence="1">Belongs to the plant acyltransferase family.</text>
</comment>
<evidence type="ECO:0000313" key="4">
    <source>
        <dbReference type="EMBL" id="KAL0455977.1"/>
    </source>
</evidence>
<keyword evidence="2" id="KW-0808">Transferase</keyword>
<protein>
    <submittedName>
        <fullName evidence="4">Pelargonidin 3-O-(6-caffeoylglucoside) 5-O-(6-O-malonylglucoside) 4'''-malonyltransferase</fullName>
    </submittedName>
</protein>
<sequence>MGVNLKQETVMKVNLVSKKLIKPCKPTPSHLRTYKISLRDEVNPSMHVFRILFYPSTSLEESLSQVLPLFYPLVGRYYKDKHYVDCNDEGAEFSIAKVDCKLHQLSGPKVKPEQLNLLLPLEIGAADELTDPMLAVQINKFQCGGLGIGICSSHRIFDSCSQAIFLKAWSNVAIDGGLVICPDFDSPTYFSPQNLDPIQYGVSRTRDTSILTKRFVFDKNAIYMLRERLSLEWKTERPPSMVVVVSAVLTQAILRSDKKKHDAQGYHPAIKDCERILSDREFGRKVLIDSEFKAAQKSDSLDTKATWISDWSKFEEYELDFGYGKPIWAGLADVPLQDFIILMNTKDSDGNEAWVSMHESDMPYLEQDEDLRILTTQLAG</sequence>
<dbReference type="AlphaFoldDB" id="A0AAW2XPK2"/>
<dbReference type="InterPro" id="IPR023213">
    <property type="entry name" value="CAT-like_dom_sf"/>
</dbReference>